<reference evidence="1" key="2">
    <citation type="submission" date="2020-09" db="EMBL/GenBank/DDBJ databases">
        <authorList>
            <person name="Sun Q."/>
            <person name="Kim S."/>
        </authorList>
    </citation>
    <scope>NUCLEOTIDE SEQUENCE</scope>
    <source>
        <strain evidence="1">KCTC 32296</strain>
    </source>
</reference>
<comment type="caution">
    <text evidence="1">The sequence shown here is derived from an EMBL/GenBank/DDBJ whole genome shotgun (WGS) entry which is preliminary data.</text>
</comment>
<gene>
    <name evidence="1" type="ORF">GCM10011273_17630</name>
</gene>
<sequence>MAALITRVLDLATRIATQCKSIKTLINGNTADLSGLNTTIKTNLVAALNELKTELDSVASAGGATINDASNASATQTWSINRITVKITEAMNAVLNNAPAALDTLDELAAAIGDDANFAGTITTALGNRVRHDTAAQGLTDVQKQNACANLGIGNPDTNFVTTFEAGLV</sequence>
<protein>
    <submittedName>
        <fullName evidence="1">Uncharacterized protein</fullName>
    </submittedName>
</protein>
<dbReference type="Proteomes" id="UP000662572">
    <property type="component" value="Unassembled WGS sequence"/>
</dbReference>
<proteinExistence type="predicted"/>
<reference evidence="1" key="1">
    <citation type="journal article" date="2014" name="Int. J. Syst. Evol. Microbiol.">
        <title>Complete genome sequence of Corynebacterium casei LMG S-19264T (=DSM 44701T), isolated from a smear-ripened cheese.</title>
        <authorList>
            <consortium name="US DOE Joint Genome Institute (JGI-PGF)"/>
            <person name="Walter F."/>
            <person name="Albersmeier A."/>
            <person name="Kalinowski J."/>
            <person name="Ruckert C."/>
        </authorList>
    </citation>
    <scope>NUCLEOTIDE SEQUENCE</scope>
    <source>
        <strain evidence="1">KCTC 32296</strain>
    </source>
</reference>
<name>A0A918Q5W2_9CAUL</name>
<accession>A0A918Q5W2</accession>
<evidence type="ECO:0000313" key="2">
    <source>
        <dbReference type="Proteomes" id="UP000662572"/>
    </source>
</evidence>
<organism evidence="1 2">
    <name type="scientific">Asticcacaulis endophyticus</name>
    <dbReference type="NCBI Taxonomy" id="1395890"/>
    <lineage>
        <taxon>Bacteria</taxon>
        <taxon>Pseudomonadati</taxon>
        <taxon>Pseudomonadota</taxon>
        <taxon>Alphaproteobacteria</taxon>
        <taxon>Caulobacterales</taxon>
        <taxon>Caulobacteraceae</taxon>
        <taxon>Asticcacaulis</taxon>
    </lineage>
</organism>
<dbReference type="RefSeq" id="WP_189486107.1">
    <property type="nucleotide sequence ID" value="NZ_BMZB01000002.1"/>
</dbReference>
<dbReference type="EMBL" id="BMZB01000002">
    <property type="protein sequence ID" value="GGZ32059.1"/>
    <property type="molecule type" value="Genomic_DNA"/>
</dbReference>
<dbReference type="AlphaFoldDB" id="A0A918Q5W2"/>
<evidence type="ECO:0000313" key="1">
    <source>
        <dbReference type="EMBL" id="GGZ32059.1"/>
    </source>
</evidence>
<keyword evidence="2" id="KW-1185">Reference proteome</keyword>